<dbReference type="Proteomes" id="UP001055072">
    <property type="component" value="Unassembled WGS sequence"/>
</dbReference>
<sequence>MKSDETRPGRPHRLNPPASSSKMSRLPAETTDDLHHYYHINLPQSYHPQLYDLPPHGTSSPTPMTAYTDHWQSQQYQRKRPKYTRSKTGCLTCRKKKVKVRSADLSLVESDVTDHYQVRRREARLRAVSGG</sequence>
<name>A0ACB8TXR3_9APHY</name>
<dbReference type="EMBL" id="MU274921">
    <property type="protein sequence ID" value="KAI0086741.1"/>
    <property type="molecule type" value="Genomic_DNA"/>
</dbReference>
<organism evidence="1 2">
    <name type="scientific">Irpex rosettiformis</name>
    <dbReference type="NCBI Taxonomy" id="378272"/>
    <lineage>
        <taxon>Eukaryota</taxon>
        <taxon>Fungi</taxon>
        <taxon>Dikarya</taxon>
        <taxon>Basidiomycota</taxon>
        <taxon>Agaricomycotina</taxon>
        <taxon>Agaricomycetes</taxon>
        <taxon>Polyporales</taxon>
        <taxon>Irpicaceae</taxon>
        <taxon>Irpex</taxon>
    </lineage>
</organism>
<evidence type="ECO:0000313" key="1">
    <source>
        <dbReference type="EMBL" id="KAI0086741.1"/>
    </source>
</evidence>
<evidence type="ECO:0000313" key="2">
    <source>
        <dbReference type="Proteomes" id="UP001055072"/>
    </source>
</evidence>
<accession>A0ACB8TXR3</accession>
<reference evidence="1" key="1">
    <citation type="journal article" date="2021" name="Environ. Microbiol.">
        <title>Gene family expansions and transcriptome signatures uncover fungal adaptations to wood decay.</title>
        <authorList>
            <person name="Hage H."/>
            <person name="Miyauchi S."/>
            <person name="Viragh M."/>
            <person name="Drula E."/>
            <person name="Min B."/>
            <person name="Chaduli D."/>
            <person name="Navarro D."/>
            <person name="Favel A."/>
            <person name="Norest M."/>
            <person name="Lesage-Meessen L."/>
            <person name="Balint B."/>
            <person name="Merenyi Z."/>
            <person name="de Eugenio L."/>
            <person name="Morin E."/>
            <person name="Martinez A.T."/>
            <person name="Baldrian P."/>
            <person name="Stursova M."/>
            <person name="Martinez M.J."/>
            <person name="Novotny C."/>
            <person name="Magnuson J.K."/>
            <person name="Spatafora J.W."/>
            <person name="Maurice S."/>
            <person name="Pangilinan J."/>
            <person name="Andreopoulos W."/>
            <person name="LaButti K."/>
            <person name="Hundley H."/>
            <person name="Na H."/>
            <person name="Kuo A."/>
            <person name="Barry K."/>
            <person name="Lipzen A."/>
            <person name="Henrissat B."/>
            <person name="Riley R."/>
            <person name="Ahrendt S."/>
            <person name="Nagy L.G."/>
            <person name="Grigoriev I.V."/>
            <person name="Martin F."/>
            <person name="Rosso M.N."/>
        </authorList>
    </citation>
    <scope>NUCLEOTIDE SEQUENCE</scope>
    <source>
        <strain evidence="1">CBS 384.51</strain>
    </source>
</reference>
<keyword evidence="2" id="KW-1185">Reference proteome</keyword>
<proteinExistence type="predicted"/>
<comment type="caution">
    <text evidence="1">The sequence shown here is derived from an EMBL/GenBank/DDBJ whole genome shotgun (WGS) entry which is preliminary data.</text>
</comment>
<gene>
    <name evidence="1" type="ORF">BDY19DRAFT_325657</name>
</gene>
<protein>
    <submittedName>
        <fullName evidence="1">Uncharacterized protein</fullName>
    </submittedName>
</protein>